<keyword evidence="1" id="KW-0732">Signal</keyword>
<feature type="signal peptide" evidence="1">
    <location>
        <begin position="1"/>
        <end position="32"/>
    </location>
</feature>
<reference evidence="2 3" key="1">
    <citation type="submission" date="2022-03" db="EMBL/GenBank/DDBJ databases">
        <title>Isotopic signatures of nitrous oxide derived from detoxification processes.</title>
        <authorList>
            <person name="Behrendt U."/>
            <person name="Buchen C."/>
            <person name="Well R."/>
            <person name="Ulrich A."/>
            <person name="Rohe L."/>
            <person name="Kolb S."/>
            <person name="Schloter M."/>
            <person name="Horn M.A."/>
            <person name="Augustin J."/>
        </authorList>
    </citation>
    <scope>NUCLEOTIDE SEQUENCE [LARGE SCALE GENOMIC DNA]</scope>
    <source>
        <strain evidence="2 3">S4-C24</strain>
    </source>
</reference>
<name>A0ABY3W906_9MICC</name>
<evidence type="ECO:0008006" key="4">
    <source>
        <dbReference type="Google" id="ProtNLM"/>
    </source>
</evidence>
<keyword evidence="3" id="KW-1185">Reference proteome</keyword>
<protein>
    <recommendedName>
        <fullName evidence="4">SRCR domain-containing protein</fullName>
    </recommendedName>
</protein>
<evidence type="ECO:0000313" key="2">
    <source>
        <dbReference type="EMBL" id="UNK46839.1"/>
    </source>
</evidence>
<dbReference type="EMBL" id="CP093326">
    <property type="protein sequence ID" value="UNK46839.1"/>
    <property type="molecule type" value="Genomic_DNA"/>
</dbReference>
<sequence length="137" mass="15188">MKTSAKWRAWLMIVGVLLGLLASMGLASPAGASSVAATSSPSQADRGRSDADLSLRISGRGDYRVRGSDYEANRVHVWIVNVSRNRAVDEFYVRTHHGDFTIRDGGLRCDRTYKAVSYSRGDGWVSSNKVRFHCDRH</sequence>
<evidence type="ECO:0000256" key="1">
    <source>
        <dbReference type="SAM" id="SignalP"/>
    </source>
</evidence>
<gene>
    <name evidence="2" type="ORF">MNQ99_05660</name>
</gene>
<organism evidence="2 3">
    <name type="scientific">Arthrobacter sulfonylureivorans</name>
    <dbReference type="NCBI Taxonomy" id="2486855"/>
    <lineage>
        <taxon>Bacteria</taxon>
        <taxon>Bacillati</taxon>
        <taxon>Actinomycetota</taxon>
        <taxon>Actinomycetes</taxon>
        <taxon>Micrococcales</taxon>
        <taxon>Micrococcaceae</taxon>
        <taxon>Arthrobacter</taxon>
    </lineage>
</organism>
<feature type="chain" id="PRO_5045660832" description="SRCR domain-containing protein" evidence="1">
    <location>
        <begin position="33"/>
        <end position="137"/>
    </location>
</feature>
<proteinExistence type="predicted"/>
<accession>A0ABY3W906</accession>
<dbReference type="Proteomes" id="UP000829069">
    <property type="component" value="Chromosome"/>
</dbReference>
<dbReference type="RefSeq" id="WP_241914733.1">
    <property type="nucleotide sequence ID" value="NZ_CP093326.1"/>
</dbReference>
<evidence type="ECO:0000313" key="3">
    <source>
        <dbReference type="Proteomes" id="UP000829069"/>
    </source>
</evidence>